<feature type="transmembrane region" description="Helical" evidence="10">
    <location>
        <begin position="398"/>
        <end position="416"/>
    </location>
</feature>
<dbReference type="AlphaFoldDB" id="A0A1E4STX9"/>
<feature type="transmembrane region" description="Helical" evidence="10">
    <location>
        <begin position="184"/>
        <end position="203"/>
    </location>
</feature>
<proteinExistence type="inferred from homology"/>
<feature type="transmembrane region" description="Helical" evidence="10">
    <location>
        <begin position="363"/>
        <end position="386"/>
    </location>
</feature>
<comment type="caution">
    <text evidence="10">Lacks conserved residue(s) required for the propagation of feature annotation.</text>
</comment>
<feature type="transmembrane region" description="Helical" evidence="10">
    <location>
        <begin position="457"/>
        <end position="479"/>
    </location>
</feature>
<comment type="similarity">
    <text evidence="3 10">Belongs to the RFT1 family.</text>
</comment>
<evidence type="ECO:0000256" key="4">
    <source>
        <dbReference type="ARBA" id="ARBA00022692"/>
    </source>
</evidence>
<evidence type="ECO:0000256" key="3">
    <source>
        <dbReference type="ARBA" id="ARBA00010288"/>
    </source>
</evidence>
<evidence type="ECO:0000313" key="12">
    <source>
        <dbReference type="Proteomes" id="UP000094801"/>
    </source>
</evidence>
<name>A0A1E4STX9_9ASCO</name>
<evidence type="ECO:0000256" key="1">
    <source>
        <dbReference type="ARBA" id="ARBA00004477"/>
    </source>
</evidence>
<dbReference type="InterPro" id="IPR007594">
    <property type="entry name" value="RFT1"/>
</dbReference>
<feature type="transmembrane region" description="Helical" evidence="10">
    <location>
        <begin position="485"/>
        <end position="502"/>
    </location>
</feature>
<dbReference type="Proteomes" id="UP000094801">
    <property type="component" value="Unassembled WGS sequence"/>
</dbReference>
<keyword evidence="5 10" id="KW-0256">Endoplasmic reticulum</keyword>
<evidence type="ECO:0000256" key="8">
    <source>
        <dbReference type="ARBA" id="ARBA00044793"/>
    </source>
</evidence>
<dbReference type="Pfam" id="PF04506">
    <property type="entry name" value="Rft-1"/>
    <property type="match status" value="1"/>
</dbReference>
<feature type="transmembrane region" description="Helical" evidence="10">
    <location>
        <begin position="37"/>
        <end position="61"/>
    </location>
</feature>
<evidence type="ECO:0000256" key="2">
    <source>
        <dbReference type="ARBA" id="ARBA00004922"/>
    </source>
</evidence>
<keyword evidence="12" id="KW-1185">Reference proteome</keyword>
<feature type="transmembrane region" description="Helical" evidence="10">
    <location>
        <begin position="120"/>
        <end position="143"/>
    </location>
</feature>
<feature type="transmembrane region" description="Helical" evidence="10">
    <location>
        <begin position="322"/>
        <end position="343"/>
    </location>
</feature>
<keyword evidence="4 10" id="KW-0812">Transmembrane</keyword>
<protein>
    <recommendedName>
        <fullName evidence="8 10">Man(5)GlcNAc(2)-PP-dolichol translocation protein RFT1</fullName>
    </recommendedName>
</protein>
<dbReference type="GO" id="GO:0034203">
    <property type="term" value="P:glycolipid translocation"/>
    <property type="evidence" value="ECO:0007669"/>
    <property type="project" value="TreeGrafter"/>
</dbReference>
<sequence length="516" mass="60120">MSKGDDGNKVNLSNGASVLMAGQMLIKVMTFTMNQLLIQYMTPTSIGLTNYIEFFISYLLFLSRESIRLVIERLPNGSDRAIINLSYLPLMIYTVIHIPFFYFQLINNEDISSILSNYKIISIVMIQCSIIFELLVEPMYNLVQHDLNFKKRTKFESIASFTRCFIQFIMIINMNRQEPNFKYVISYIVSQLCYSITLLSIYFNDYYKMNGEKIDTLKLYKIDNELVYFPQNSINQIKSLFLQLVFKNFLTEGDKFIINLLFDLTSQGYYSIVSNYGSLIARMIFQPIEESTRINITKLFSTSSITKIEKIKSLNENINSILIIYIYLLSIIVIFAPINSPFLLPILFKSINDNELIRTFQIYWLYIPFLAINGILEALLNSIITSNSQIELNNYSKLMMFNSLLFFITCGGFVWIFKFGLIGLVLSNFINMSVRIVYCCFKLRDFIDLKYYNLKKFYMFGGCCFMVVLLHLKFIGLQVNTFKEFLMSGSIGVLLVVSIIYLERNLVLRLIKRKIN</sequence>
<keyword evidence="7 10" id="KW-0472">Membrane</keyword>
<dbReference type="STRING" id="983967.A0A1E4STX9"/>
<dbReference type="GO" id="GO:0006488">
    <property type="term" value="P:dolichol-linked oligosaccharide biosynthetic process"/>
    <property type="evidence" value="ECO:0007669"/>
    <property type="project" value="InterPro"/>
</dbReference>
<reference evidence="12" key="1">
    <citation type="submission" date="2016-04" db="EMBL/GenBank/DDBJ databases">
        <title>Comparative genomics of biotechnologically important yeasts.</title>
        <authorList>
            <consortium name="DOE Joint Genome Institute"/>
            <person name="Riley R."/>
            <person name="Haridas S."/>
            <person name="Wolfe K.H."/>
            <person name="Lopes M.R."/>
            <person name="Hittinger C.T."/>
            <person name="Goker M."/>
            <person name="Salamov A."/>
            <person name="Wisecaver J."/>
            <person name="Long T.M."/>
            <person name="Aerts A.L."/>
            <person name="Barry K."/>
            <person name="Choi C."/>
            <person name="Clum A."/>
            <person name="Coughlan A.Y."/>
            <person name="Deshpande S."/>
            <person name="Douglass A.P."/>
            <person name="Hanson S.J."/>
            <person name="Klenk H.-P."/>
            <person name="Labutti K."/>
            <person name="Lapidus A."/>
            <person name="Lindquist E."/>
            <person name="Lipzen A."/>
            <person name="Meier-Kolthoff J.P."/>
            <person name="Ohm R.A."/>
            <person name="Otillar R.P."/>
            <person name="Pangilinan J."/>
            <person name="Peng Y."/>
            <person name="Rokas A."/>
            <person name="Rosa C.A."/>
            <person name="Scheuner C."/>
            <person name="Sibirny A.A."/>
            <person name="Slot J.C."/>
            <person name="Stielow J.B."/>
            <person name="Sun H."/>
            <person name="Kurtzman C.P."/>
            <person name="Blackwell M."/>
            <person name="Grigoriev I.V."/>
            <person name="Jeffries T.W."/>
        </authorList>
    </citation>
    <scope>NUCLEOTIDE SEQUENCE [LARGE SCALE GENOMIC DNA]</scope>
    <source>
        <strain evidence="12">NRRL YB-2248</strain>
    </source>
</reference>
<gene>
    <name evidence="11" type="ORF">CANARDRAFT_204128</name>
</gene>
<evidence type="ECO:0000256" key="9">
    <source>
        <dbReference type="ARBA" id="ARBA00045912"/>
    </source>
</evidence>
<comment type="function">
    <text evidence="9 10">Intramembrane glycolipid transporter that operates in the biosynthetic pathway of dolichol-linked oligosaccharides, the glycan precursors employed in protein asparagine (N)-glycosylation. The sequential addition of sugars to dolichol pyrophosphate produces dolichol-linked oligosaccharides containing fourteen sugars, including two GlcNAcs, nine mannoses and three glucoses. Once assembled, the oligosaccharide is transferred from the lipid to nascent proteins by oligosaccharyltransferases. The assembly of dolichol-linked oligosaccharides begins on the cytosolic side of the endoplasmic reticulum membrane and finishes in its lumen. RFT1 could mediate the translocation of the cytosolically oriented intermediate DolPP-GlcNAc2Man5, produced by ALG11, into the ER lumen where dolichol-linked oligosaccharides assembly continues. However, the intramembrane lipid transporter activity could not be confirmed in vitro.</text>
</comment>
<comment type="pathway">
    <text evidence="2">Protein modification; protein glycosylation.</text>
</comment>
<organism evidence="11 12">
    <name type="scientific">[Candida] arabinofermentans NRRL YB-2248</name>
    <dbReference type="NCBI Taxonomy" id="983967"/>
    <lineage>
        <taxon>Eukaryota</taxon>
        <taxon>Fungi</taxon>
        <taxon>Dikarya</taxon>
        <taxon>Ascomycota</taxon>
        <taxon>Saccharomycotina</taxon>
        <taxon>Pichiomycetes</taxon>
        <taxon>Pichiales</taxon>
        <taxon>Pichiaceae</taxon>
        <taxon>Ogataea</taxon>
        <taxon>Ogataea/Candida clade</taxon>
    </lineage>
</organism>
<dbReference type="OrthoDB" id="9979195at2759"/>
<dbReference type="GO" id="GO:0005789">
    <property type="term" value="C:endoplasmic reticulum membrane"/>
    <property type="evidence" value="ECO:0007669"/>
    <property type="project" value="UniProtKB-SubCell"/>
</dbReference>
<evidence type="ECO:0000256" key="6">
    <source>
        <dbReference type="ARBA" id="ARBA00022989"/>
    </source>
</evidence>
<dbReference type="PANTHER" id="PTHR13117">
    <property type="entry name" value="ENDOPLASMIC RETICULUM MULTISPAN TRANSMEMBRANE PROTEIN-RELATED"/>
    <property type="match status" value="1"/>
</dbReference>
<evidence type="ECO:0000256" key="10">
    <source>
        <dbReference type="RuleBase" id="RU365067"/>
    </source>
</evidence>
<dbReference type="EMBL" id="KV453870">
    <property type="protein sequence ID" value="ODV82941.1"/>
    <property type="molecule type" value="Genomic_DNA"/>
</dbReference>
<evidence type="ECO:0000256" key="5">
    <source>
        <dbReference type="ARBA" id="ARBA00022824"/>
    </source>
</evidence>
<comment type="subcellular location">
    <subcellularLocation>
        <location evidence="1 10">Endoplasmic reticulum membrane</location>
        <topology evidence="1 10">Multi-pass membrane protein</topology>
    </subcellularLocation>
</comment>
<evidence type="ECO:0000313" key="11">
    <source>
        <dbReference type="EMBL" id="ODV82941.1"/>
    </source>
</evidence>
<feature type="transmembrane region" description="Helical" evidence="10">
    <location>
        <begin position="81"/>
        <end position="100"/>
    </location>
</feature>
<dbReference type="PANTHER" id="PTHR13117:SF5">
    <property type="entry name" value="PROTEIN RFT1 HOMOLOG"/>
    <property type="match status" value="1"/>
</dbReference>
<accession>A0A1E4STX9</accession>
<keyword evidence="6 10" id="KW-1133">Transmembrane helix</keyword>
<keyword evidence="10" id="KW-0813">Transport</keyword>
<evidence type="ECO:0000256" key="7">
    <source>
        <dbReference type="ARBA" id="ARBA00023136"/>
    </source>
</evidence>